<dbReference type="Gene3D" id="3.40.640.10">
    <property type="entry name" value="Type I PLP-dependent aspartate aminotransferase-like (Major domain)"/>
    <property type="match status" value="1"/>
</dbReference>
<sequence length="373" mass="41402">MRNIPLMDAKAQYNALKDEIRPALDEVLESGNYIMGPAVHRLEQAVAKYCDVKHAIGVANGTDALLLTLDALGIGPGDEVITTPFTFFATAEAVSQLGGTPVFIDIEPDTYNMDVSKIEAAITDKTKAIIPVHIFGHPVHMDPLMAIAEKYGLHVIEDACQAMGSEYREKRAGSIGTAGCFSFFPTKNLGGFGDGGMVITNDDELARKIRILRVHGSSPKYYHSMIGYNSRLDSLQAAMIEVKLPYLDGWNASRREKAEIYRQGLQGLPLQLPAETDYAYAIYHLYIIKTDERTKLMEYLNEHGISSGIYYPVPLHLQEVYRGLGYEEGCMPEAEKAADGTMALPLYPEMSGEDQQYVIEIVRRFYAERGEMV</sequence>
<evidence type="ECO:0000256" key="5">
    <source>
        <dbReference type="RuleBase" id="RU004508"/>
    </source>
</evidence>
<keyword evidence="6" id="KW-0808">Transferase</keyword>
<dbReference type="GO" id="GO:0000271">
    <property type="term" value="P:polysaccharide biosynthetic process"/>
    <property type="evidence" value="ECO:0007669"/>
    <property type="project" value="TreeGrafter"/>
</dbReference>
<dbReference type="InterPro" id="IPR015421">
    <property type="entry name" value="PyrdxlP-dep_Trfase_major"/>
</dbReference>
<dbReference type="InterPro" id="IPR000653">
    <property type="entry name" value="DegT/StrS_aminotransferase"/>
</dbReference>
<feature type="modified residue" description="N6-(pyridoxal phosphate)lysine" evidence="4">
    <location>
        <position position="187"/>
    </location>
</feature>
<gene>
    <name evidence="6" type="ORF">EYB31_31880</name>
</gene>
<protein>
    <submittedName>
        <fullName evidence="6">DegT/DnrJ/EryC1/StrS family aminotransferase</fullName>
    </submittedName>
</protein>
<dbReference type="Proteomes" id="UP000293142">
    <property type="component" value="Unassembled WGS sequence"/>
</dbReference>
<reference evidence="6 7" key="1">
    <citation type="submission" date="2019-02" db="EMBL/GenBank/DDBJ databases">
        <title>Paenibacillus sp. nov., isolated from surface-sterilized tissue of Thalictrum simplex L.</title>
        <authorList>
            <person name="Tuo L."/>
        </authorList>
    </citation>
    <scope>NUCLEOTIDE SEQUENCE [LARGE SCALE GENOMIC DNA]</scope>
    <source>
        <strain evidence="6 7">N2SHLJ1</strain>
    </source>
</reference>
<feature type="active site" description="Proton acceptor" evidence="3">
    <location>
        <position position="187"/>
    </location>
</feature>
<dbReference type="PIRSF" id="PIRSF000390">
    <property type="entry name" value="PLP_StrS"/>
    <property type="match status" value="1"/>
</dbReference>
<dbReference type="Gene3D" id="3.90.1150.10">
    <property type="entry name" value="Aspartate Aminotransferase, domain 1"/>
    <property type="match status" value="1"/>
</dbReference>
<keyword evidence="6" id="KW-0032">Aminotransferase</keyword>
<evidence type="ECO:0000256" key="1">
    <source>
        <dbReference type="ARBA" id="ARBA00022898"/>
    </source>
</evidence>
<organism evidence="6 7">
    <name type="scientific">Paenibacillus thalictri</name>
    <dbReference type="NCBI Taxonomy" id="2527873"/>
    <lineage>
        <taxon>Bacteria</taxon>
        <taxon>Bacillati</taxon>
        <taxon>Bacillota</taxon>
        <taxon>Bacilli</taxon>
        <taxon>Bacillales</taxon>
        <taxon>Paenibacillaceae</taxon>
        <taxon>Paenibacillus</taxon>
    </lineage>
</organism>
<dbReference type="FunFam" id="3.40.640.10:FF:000089">
    <property type="entry name" value="Aminotransferase, DegT/DnrJ/EryC1/StrS family"/>
    <property type="match status" value="1"/>
</dbReference>
<comment type="similarity">
    <text evidence="2 5">Belongs to the DegT/DnrJ/EryC1 family.</text>
</comment>
<dbReference type="GO" id="GO:0030170">
    <property type="term" value="F:pyridoxal phosphate binding"/>
    <property type="evidence" value="ECO:0007669"/>
    <property type="project" value="TreeGrafter"/>
</dbReference>
<evidence type="ECO:0000256" key="2">
    <source>
        <dbReference type="ARBA" id="ARBA00037999"/>
    </source>
</evidence>
<evidence type="ECO:0000256" key="3">
    <source>
        <dbReference type="PIRSR" id="PIRSR000390-1"/>
    </source>
</evidence>
<accession>A0A4Q9DFX9</accession>
<evidence type="ECO:0000313" key="7">
    <source>
        <dbReference type="Proteomes" id="UP000293142"/>
    </source>
</evidence>
<dbReference type="GO" id="GO:0008483">
    <property type="term" value="F:transaminase activity"/>
    <property type="evidence" value="ECO:0007669"/>
    <property type="project" value="UniProtKB-KW"/>
</dbReference>
<dbReference type="OrthoDB" id="9810913at2"/>
<evidence type="ECO:0000256" key="4">
    <source>
        <dbReference type="PIRSR" id="PIRSR000390-2"/>
    </source>
</evidence>
<dbReference type="PANTHER" id="PTHR30244:SF36">
    <property type="entry name" value="3-OXO-GLUCOSE-6-PHOSPHATE:GLUTAMATE AMINOTRANSFERASE"/>
    <property type="match status" value="1"/>
</dbReference>
<proteinExistence type="inferred from homology"/>
<keyword evidence="1 4" id="KW-0663">Pyridoxal phosphate</keyword>
<keyword evidence="7" id="KW-1185">Reference proteome</keyword>
<dbReference type="InterPro" id="IPR015424">
    <property type="entry name" value="PyrdxlP-dep_Trfase"/>
</dbReference>
<dbReference type="PANTHER" id="PTHR30244">
    <property type="entry name" value="TRANSAMINASE"/>
    <property type="match status" value="1"/>
</dbReference>
<evidence type="ECO:0000313" key="6">
    <source>
        <dbReference type="EMBL" id="TBL70919.1"/>
    </source>
</evidence>
<dbReference type="InterPro" id="IPR015422">
    <property type="entry name" value="PyrdxlP-dep_Trfase_small"/>
</dbReference>
<dbReference type="CDD" id="cd00616">
    <property type="entry name" value="AHBA_syn"/>
    <property type="match status" value="1"/>
</dbReference>
<dbReference type="EMBL" id="SIRE01000029">
    <property type="protein sequence ID" value="TBL70919.1"/>
    <property type="molecule type" value="Genomic_DNA"/>
</dbReference>
<dbReference type="Pfam" id="PF01041">
    <property type="entry name" value="DegT_DnrJ_EryC1"/>
    <property type="match status" value="1"/>
</dbReference>
<dbReference type="AlphaFoldDB" id="A0A4Q9DFX9"/>
<comment type="caution">
    <text evidence="6">The sequence shown here is derived from an EMBL/GenBank/DDBJ whole genome shotgun (WGS) entry which is preliminary data.</text>
</comment>
<dbReference type="SUPFAM" id="SSF53383">
    <property type="entry name" value="PLP-dependent transferases"/>
    <property type="match status" value="1"/>
</dbReference>
<name>A0A4Q9DFX9_9BACL</name>